<feature type="compositionally biased region" description="Low complexity" evidence="1">
    <location>
        <begin position="450"/>
        <end position="487"/>
    </location>
</feature>
<dbReference type="InterPro" id="IPR008936">
    <property type="entry name" value="Rho_GTPase_activation_prot"/>
</dbReference>
<feature type="region of interest" description="Disordered" evidence="1">
    <location>
        <begin position="646"/>
        <end position="666"/>
    </location>
</feature>
<name>A0AAF3FCK6_9BILA</name>
<dbReference type="GO" id="GO:0007266">
    <property type="term" value="P:Rho protein signal transduction"/>
    <property type="evidence" value="ECO:0007669"/>
    <property type="project" value="TreeGrafter"/>
</dbReference>
<proteinExistence type="predicted"/>
<dbReference type="GO" id="GO:0050770">
    <property type="term" value="P:regulation of axonogenesis"/>
    <property type="evidence" value="ECO:0007669"/>
    <property type="project" value="TreeGrafter"/>
</dbReference>
<feature type="compositionally biased region" description="Basic and acidic residues" evidence="1">
    <location>
        <begin position="432"/>
        <end position="441"/>
    </location>
</feature>
<dbReference type="PROSITE" id="PS51853">
    <property type="entry name" value="PG2"/>
    <property type="match status" value="1"/>
</dbReference>
<dbReference type="InterPro" id="IPR051978">
    <property type="entry name" value="Rho-GAP_domain"/>
</dbReference>
<evidence type="ECO:0008006" key="6">
    <source>
        <dbReference type="Google" id="ProtNLM"/>
    </source>
</evidence>
<dbReference type="Proteomes" id="UP000887575">
    <property type="component" value="Unassembled WGS sequence"/>
</dbReference>
<dbReference type="SMART" id="SM00324">
    <property type="entry name" value="RhoGAP"/>
    <property type="match status" value="1"/>
</dbReference>
<sequence length="907" mass="98987">MDSENGRAIDSAIFGRRQLVRVLETSCALSLEGGRADIRVRLSAPCGDFSLEPLLSNFHSPPLVTVLPHPNPLRAGVIPQLVQLDESSIRVDVRVGSIHSWIAARHAYSTHGHALVYSTRRRSSWASARAAVCRLLNDLETPQQIRPILLIAVHEGQTESGEMETQIENESREVAESVGAIFVSTKLTQSPNENLLRAWMCFVGRILSLRLENPNRSVDSRNDSDGYATLNEPRRESGSASSDTNVTRRESTAGMNGEFKEETIHANSTDAERRRTIGIEQSQQQQVIARPATAMVCSSSSGSESAQFLSSPQNNNQQHHNHRHPPPPPRRDLTRAPVQVYEGTSEPTIRSPPQPAPSQRRRFGFGLGRDGDSAAVRRRAPPTPRLLFPGPSPIHLVDTAPLATPELIDIAPEYSTVQDADEHIYATLEDVVSEKQKDKKSYKSQKRSSSRGSSQMPPMAPSPSSSLNSEPNIRSNRSSNPPSIPSSTGGIFMRSPVVRVRSTAPCLSPLPSSSGVSSTTTSPSSTSSFRPRSGIFSSSNSRKAKSKEPMEKPEHKSSKLLEKRSSLFFGSRSVTMDVLAGNSMRELLTKKGKQLVHGMKESISAESLIREGKKKKKRKGEGEIPPAPQSGGLVRKVASSFRLGRKGHTTSLAPSPAPSPQPERKQVLKASYEKVATTFTWLPSRSPKRNGRATSAEISTVTTNRLLADECARGGGLPLFLARCVQFIEAEGGLETEGIYRIPGNQSQLAEVEKQFASNSAPDLSTIELPLHVVATALKNFFSQLTEPVLPTTFHDSIADSVIDEDREKTVTGLSQALSSLPTPNRITLSFLLKHLRNVAAAPATAMDVTNLSKVWWPTLFRPEFSSFTAMTNGTKRLQKAAEALLAHSDVLFPEKNSINNNNLTKV</sequence>
<keyword evidence="4" id="KW-1185">Reference proteome</keyword>
<evidence type="ECO:0000313" key="5">
    <source>
        <dbReference type="WBParaSite" id="MBELARI_LOCUS4702"/>
    </source>
</evidence>
<accession>A0AAF3FCK6</accession>
<feature type="compositionally biased region" description="Basic and acidic residues" evidence="1">
    <location>
        <begin position="546"/>
        <end position="559"/>
    </location>
</feature>
<dbReference type="GO" id="GO:0008361">
    <property type="term" value="P:regulation of cell size"/>
    <property type="evidence" value="ECO:0007669"/>
    <property type="project" value="TreeGrafter"/>
</dbReference>
<evidence type="ECO:0000259" key="2">
    <source>
        <dbReference type="PROSITE" id="PS50238"/>
    </source>
</evidence>
<evidence type="ECO:0000259" key="3">
    <source>
        <dbReference type="PROSITE" id="PS51853"/>
    </source>
</evidence>
<dbReference type="PANTHER" id="PTHR46005:SF4">
    <property type="entry name" value="RHO GTPASE-ACTIVATING PROTEIN 190"/>
    <property type="match status" value="1"/>
</dbReference>
<evidence type="ECO:0000313" key="4">
    <source>
        <dbReference type="Proteomes" id="UP000887575"/>
    </source>
</evidence>
<organism evidence="4 5">
    <name type="scientific">Mesorhabditis belari</name>
    <dbReference type="NCBI Taxonomy" id="2138241"/>
    <lineage>
        <taxon>Eukaryota</taxon>
        <taxon>Metazoa</taxon>
        <taxon>Ecdysozoa</taxon>
        <taxon>Nematoda</taxon>
        <taxon>Chromadorea</taxon>
        <taxon>Rhabditida</taxon>
        <taxon>Rhabditina</taxon>
        <taxon>Rhabditomorpha</taxon>
        <taxon>Rhabditoidea</taxon>
        <taxon>Rhabditidae</taxon>
        <taxon>Mesorhabditinae</taxon>
        <taxon>Mesorhabditis</taxon>
    </lineage>
</organism>
<feature type="compositionally biased region" description="Polar residues" evidence="1">
    <location>
        <begin position="296"/>
        <end position="311"/>
    </location>
</feature>
<feature type="compositionally biased region" description="Low complexity" evidence="1">
    <location>
        <begin position="504"/>
        <end position="533"/>
    </location>
</feature>
<feature type="region of interest" description="Disordered" evidence="1">
    <location>
        <begin position="431"/>
        <end position="491"/>
    </location>
</feature>
<dbReference type="Pfam" id="PF19518">
    <property type="entry name" value="RhoGAP_pG1_pG2"/>
    <property type="match status" value="1"/>
</dbReference>
<reference evidence="5" key="1">
    <citation type="submission" date="2024-02" db="UniProtKB">
        <authorList>
            <consortium name="WormBaseParasite"/>
        </authorList>
    </citation>
    <scope>IDENTIFICATION</scope>
</reference>
<dbReference type="GO" id="GO:0005829">
    <property type="term" value="C:cytosol"/>
    <property type="evidence" value="ECO:0007669"/>
    <property type="project" value="TreeGrafter"/>
</dbReference>
<evidence type="ECO:0000256" key="1">
    <source>
        <dbReference type="SAM" id="MobiDB-lite"/>
    </source>
</evidence>
<feature type="region of interest" description="Disordered" evidence="1">
    <location>
        <begin position="504"/>
        <end position="559"/>
    </location>
</feature>
<dbReference type="PROSITE" id="PS50238">
    <property type="entry name" value="RHOGAP"/>
    <property type="match status" value="1"/>
</dbReference>
<dbReference type="SUPFAM" id="SSF48350">
    <property type="entry name" value="GTPase activation domain, GAP"/>
    <property type="match status" value="1"/>
</dbReference>
<dbReference type="PANTHER" id="PTHR46005">
    <property type="entry name" value="RHO GTPASE-ACTIVATING PROTEIN 190"/>
    <property type="match status" value="1"/>
</dbReference>
<dbReference type="WBParaSite" id="MBELARI_LOCUS4702">
    <property type="protein sequence ID" value="MBELARI_LOCUS4702"/>
    <property type="gene ID" value="MBELARI_LOCUS4702"/>
</dbReference>
<feature type="domain" description="PG2 pseudoGTPase" evidence="3">
    <location>
        <begin position="39"/>
        <end position="212"/>
    </location>
</feature>
<dbReference type="Gene3D" id="1.10.555.10">
    <property type="entry name" value="Rho GTPase activation protein"/>
    <property type="match status" value="1"/>
</dbReference>
<dbReference type="AlphaFoldDB" id="A0AAF3FCK6"/>
<feature type="region of interest" description="Disordered" evidence="1">
    <location>
        <begin position="606"/>
        <end position="634"/>
    </location>
</feature>
<feature type="region of interest" description="Disordered" evidence="1">
    <location>
        <begin position="215"/>
        <end position="387"/>
    </location>
</feature>
<dbReference type="InterPro" id="IPR000198">
    <property type="entry name" value="RhoGAP_dom"/>
</dbReference>
<dbReference type="Pfam" id="PF00620">
    <property type="entry name" value="RhoGAP"/>
    <property type="match status" value="1"/>
</dbReference>
<dbReference type="InterPro" id="IPR045786">
    <property type="entry name" value="RhoGAP_pG1_pG2"/>
</dbReference>
<feature type="compositionally biased region" description="Basic and acidic residues" evidence="1">
    <location>
        <begin position="258"/>
        <end position="277"/>
    </location>
</feature>
<dbReference type="InterPro" id="IPR039006">
    <property type="entry name" value="RhoGAP_pG2"/>
</dbReference>
<dbReference type="GO" id="GO:0005096">
    <property type="term" value="F:GTPase activator activity"/>
    <property type="evidence" value="ECO:0007669"/>
    <property type="project" value="TreeGrafter"/>
</dbReference>
<protein>
    <recommendedName>
        <fullName evidence="6">Rho-GAP domain-containing protein</fullName>
    </recommendedName>
</protein>
<feature type="domain" description="Rho-GAP" evidence="2">
    <location>
        <begin position="696"/>
        <end position="893"/>
    </location>
</feature>